<proteinExistence type="inferred from homology"/>
<dbReference type="PANTHER" id="PTHR47505:SF1">
    <property type="entry name" value="DNA UTILIZATION PROTEIN YHGH"/>
    <property type="match status" value="1"/>
</dbReference>
<feature type="domain" description="Phosphoribosyltransferase" evidence="2">
    <location>
        <begin position="178"/>
        <end position="220"/>
    </location>
</feature>
<organism evidence="3 4">
    <name type="scientific">Pseudoalteromonas obscura</name>
    <dbReference type="NCBI Taxonomy" id="3048491"/>
    <lineage>
        <taxon>Bacteria</taxon>
        <taxon>Pseudomonadati</taxon>
        <taxon>Pseudomonadota</taxon>
        <taxon>Gammaproteobacteria</taxon>
        <taxon>Alteromonadales</taxon>
        <taxon>Pseudoalteromonadaceae</taxon>
        <taxon>Pseudoalteromonas</taxon>
    </lineage>
</organism>
<evidence type="ECO:0000259" key="2">
    <source>
        <dbReference type="Pfam" id="PF00156"/>
    </source>
</evidence>
<dbReference type="EMBL" id="JASJUT010000009">
    <property type="protein sequence ID" value="MDK2597023.1"/>
    <property type="molecule type" value="Genomic_DNA"/>
</dbReference>
<dbReference type="InterPro" id="IPR051910">
    <property type="entry name" value="ComF/GntX_DNA_util-trans"/>
</dbReference>
<gene>
    <name evidence="3" type="ORF">QNM18_18375</name>
</gene>
<evidence type="ECO:0000313" key="4">
    <source>
        <dbReference type="Proteomes" id="UP001231915"/>
    </source>
</evidence>
<comment type="caution">
    <text evidence="3">The sequence shown here is derived from an EMBL/GenBank/DDBJ whole genome shotgun (WGS) entry which is preliminary data.</text>
</comment>
<name>A0ABT7EPR7_9GAMM</name>
<dbReference type="Pfam" id="PF00156">
    <property type="entry name" value="Pribosyltran"/>
    <property type="match status" value="1"/>
</dbReference>
<dbReference type="Proteomes" id="UP001231915">
    <property type="component" value="Unassembled WGS sequence"/>
</dbReference>
<evidence type="ECO:0000256" key="1">
    <source>
        <dbReference type="ARBA" id="ARBA00008007"/>
    </source>
</evidence>
<dbReference type="InterPro" id="IPR029057">
    <property type="entry name" value="PRTase-like"/>
</dbReference>
<comment type="similarity">
    <text evidence="1">Belongs to the ComF/GntX family.</text>
</comment>
<dbReference type="RefSeq" id="WP_284138090.1">
    <property type="nucleotide sequence ID" value="NZ_JASJUT010000009.1"/>
</dbReference>
<accession>A0ABT7EPR7</accession>
<sequence length="225" mass="25421">MSLLQALTKSFFPAKCASCQRYIENPGLCTSCYQALPLFDQADQNLLVRPDINRMFNLPDCDGLSACGWYHGQLATWVKQVKYQHSRQATMVLRQIIDAQWRRLNLQNLICADGVILVPLPSSRLIYRGYNQVYQMWAPMLKQYNVNILSTIGKKSRPSHVSLSKRARQNNAKHAFYLKQTLEYKRILIIDDVITSGATVNAIASLCKSAGAQSVWACATCITEL</sequence>
<keyword evidence="4" id="KW-1185">Reference proteome</keyword>
<dbReference type="Gene3D" id="3.40.50.2020">
    <property type="match status" value="1"/>
</dbReference>
<reference evidence="3 4" key="1">
    <citation type="submission" date="2023-05" db="EMBL/GenBank/DDBJ databases">
        <title>Pseudoalteromonas ardens sp. nov., Pseudoalteromonas obscura sp. nov., and Pseudoalteromonas umbrosa sp. nov., isolated from the coral Montipora capitata.</title>
        <authorList>
            <person name="Thomas E.M."/>
            <person name="Smith E.M."/>
            <person name="Papke E."/>
            <person name="Shlafstein M.D."/>
            <person name="Oline D.K."/>
            <person name="Videau P."/>
            <person name="Saw J.H."/>
            <person name="Strangman W.K."/>
            <person name="Ushijima B."/>
        </authorList>
    </citation>
    <scope>NUCLEOTIDE SEQUENCE [LARGE SCALE GENOMIC DNA]</scope>
    <source>
        <strain evidence="3 4">P94</strain>
    </source>
</reference>
<dbReference type="CDD" id="cd06223">
    <property type="entry name" value="PRTases_typeI"/>
    <property type="match status" value="1"/>
</dbReference>
<dbReference type="PANTHER" id="PTHR47505">
    <property type="entry name" value="DNA UTILIZATION PROTEIN YHGH"/>
    <property type="match status" value="1"/>
</dbReference>
<dbReference type="InterPro" id="IPR000836">
    <property type="entry name" value="PRTase_dom"/>
</dbReference>
<dbReference type="SUPFAM" id="SSF53271">
    <property type="entry name" value="PRTase-like"/>
    <property type="match status" value="1"/>
</dbReference>
<evidence type="ECO:0000313" key="3">
    <source>
        <dbReference type="EMBL" id="MDK2597023.1"/>
    </source>
</evidence>
<protein>
    <recommendedName>
        <fullName evidence="2">Phosphoribosyltransferase domain-containing protein</fullName>
    </recommendedName>
</protein>